<dbReference type="InterPro" id="IPR005754">
    <property type="entry name" value="Sortase"/>
</dbReference>
<dbReference type="Gene3D" id="2.40.260.10">
    <property type="entry name" value="Sortase"/>
    <property type="match status" value="1"/>
</dbReference>
<keyword evidence="3" id="KW-0472">Membrane</keyword>
<feature type="active site" description="Proton donor/acceptor" evidence="2">
    <location>
        <position position="123"/>
    </location>
</feature>
<dbReference type="SUPFAM" id="SSF63817">
    <property type="entry name" value="Sortase"/>
    <property type="match status" value="1"/>
</dbReference>
<keyword evidence="1" id="KW-0378">Hydrolase</keyword>
<dbReference type="Pfam" id="PF04203">
    <property type="entry name" value="Sortase"/>
    <property type="match status" value="1"/>
</dbReference>
<evidence type="ECO:0000313" key="5">
    <source>
        <dbReference type="Proteomes" id="UP000322139"/>
    </source>
</evidence>
<keyword evidence="3" id="KW-1133">Transmembrane helix</keyword>
<accession>A0A5D4RI17</accession>
<dbReference type="NCBIfam" id="NF033746">
    <property type="entry name" value="class_D_sortase"/>
    <property type="match status" value="1"/>
</dbReference>
<gene>
    <name evidence="4" type="ORF">FZD51_03300</name>
</gene>
<evidence type="ECO:0000256" key="1">
    <source>
        <dbReference type="ARBA" id="ARBA00022801"/>
    </source>
</evidence>
<dbReference type="CDD" id="cd05828">
    <property type="entry name" value="Sortase_D_1"/>
    <property type="match status" value="1"/>
</dbReference>
<dbReference type="PROSITE" id="PS00758">
    <property type="entry name" value="ARGE_DAPE_CPG2_1"/>
    <property type="match status" value="1"/>
</dbReference>
<protein>
    <submittedName>
        <fullName evidence="4">Class D sortase</fullName>
    </submittedName>
</protein>
<dbReference type="Proteomes" id="UP000322139">
    <property type="component" value="Unassembled WGS sequence"/>
</dbReference>
<dbReference type="GO" id="GO:0016787">
    <property type="term" value="F:hydrolase activity"/>
    <property type="evidence" value="ECO:0007669"/>
    <property type="project" value="UniProtKB-KW"/>
</dbReference>
<proteinExistence type="predicted"/>
<dbReference type="RefSeq" id="WP_148973468.1">
    <property type="nucleotide sequence ID" value="NZ_VTER01000002.1"/>
</dbReference>
<reference evidence="4 5" key="1">
    <citation type="submission" date="2019-08" db="EMBL/GenBank/DDBJ databases">
        <title>Bacillus genomes from the desert of Cuatro Cienegas, Coahuila.</title>
        <authorList>
            <person name="Olmedo-Alvarez G."/>
        </authorList>
    </citation>
    <scope>NUCLEOTIDE SEQUENCE [LARGE SCALE GENOMIC DNA]</scope>
    <source>
        <strain evidence="4 5">CH446_14T</strain>
    </source>
</reference>
<dbReference type="InterPro" id="IPR041999">
    <property type="entry name" value="Sortase_D_1"/>
</dbReference>
<dbReference type="InterPro" id="IPR001261">
    <property type="entry name" value="ArgE/DapE_CS"/>
</dbReference>
<feature type="transmembrane region" description="Helical" evidence="3">
    <location>
        <begin position="6"/>
        <end position="27"/>
    </location>
</feature>
<comment type="caution">
    <text evidence="4">The sequence shown here is derived from an EMBL/GenBank/DDBJ whole genome shotgun (WGS) entry which is preliminary data.</text>
</comment>
<evidence type="ECO:0000313" key="4">
    <source>
        <dbReference type="EMBL" id="TYS51085.1"/>
    </source>
</evidence>
<dbReference type="InterPro" id="IPR023365">
    <property type="entry name" value="Sortase_dom-sf"/>
</dbReference>
<dbReference type="AlphaFoldDB" id="A0A5D4RI17"/>
<sequence length="206" mass="22432">MKANGILLLCSAIILIIGGSGLLLFSIKEAADQSRQTEESLETAKKVLSLEDTAVTTKEHPAKEPNIPAFKTGDIIGVLEIPALKAELPIIEGTDEEELEKGVGHYAGTVFPGQNDQILLSGHRDTVFRKIGELKMGDELVVKMPYGDFTYEIIDSFIVDADDTTVIKSTAPEEILTLSTCYPFYFVGSAPDRYILTAKRIHDSGT</sequence>
<name>A0A5D4RI17_9BACI</name>
<evidence type="ECO:0000256" key="2">
    <source>
        <dbReference type="PIRSR" id="PIRSR605754-1"/>
    </source>
</evidence>
<dbReference type="NCBIfam" id="TIGR01076">
    <property type="entry name" value="sortase_fam"/>
    <property type="match status" value="1"/>
</dbReference>
<dbReference type="EMBL" id="VTER01000002">
    <property type="protein sequence ID" value="TYS51085.1"/>
    <property type="molecule type" value="Genomic_DNA"/>
</dbReference>
<evidence type="ECO:0000256" key="3">
    <source>
        <dbReference type="SAM" id="Phobius"/>
    </source>
</evidence>
<keyword evidence="3" id="KW-0812">Transmembrane</keyword>
<feature type="active site" description="Acyl-thioester intermediate" evidence="2">
    <location>
        <position position="181"/>
    </location>
</feature>
<organism evidence="4 5">
    <name type="scientific">Bacillus infantis</name>
    <dbReference type="NCBI Taxonomy" id="324767"/>
    <lineage>
        <taxon>Bacteria</taxon>
        <taxon>Bacillati</taxon>
        <taxon>Bacillota</taxon>
        <taxon>Bacilli</taxon>
        <taxon>Bacillales</taxon>
        <taxon>Bacillaceae</taxon>
        <taxon>Bacillus</taxon>
    </lineage>
</organism>
<dbReference type="InterPro" id="IPR053525">
    <property type="entry name" value="Sortase_D"/>
</dbReference>